<keyword evidence="5 7" id="KW-0548">Nucleotidyltransferase</keyword>
<dbReference type="SUPFAM" id="SSF54211">
    <property type="entry name" value="Ribosomal protein S5 domain 2-like"/>
    <property type="match status" value="1"/>
</dbReference>
<dbReference type="FunFam" id="3.30.230.70:FF:000003">
    <property type="entry name" value="Ribonuclease PH"/>
    <property type="match status" value="1"/>
</dbReference>
<dbReference type="Pfam" id="PF01138">
    <property type="entry name" value="RNase_PH"/>
    <property type="match status" value="1"/>
</dbReference>
<evidence type="ECO:0000313" key="10">
    <source>
        <dbReference type="EMBL" id="PKQ28970.1"/>
    </source>
</evidence>
<dbReference type="NCBIfam" id="TIGR01966">
    <property type="entry name" value="RNasePH"/>
    <property type="match status" value="1"/>
</dbReference>
<dbReference type="GO" id="GO:0031125">
    <property type="term" value="P:rRNA 3'-end processing"/>
    <property type="evidence" value="ECO:0007669"/>
    <property type="project" value="UniProtKB-ARBA"/>
</dbReference>
<comment type="caution">
    <text evidence="10">The sequence shown here is derived from an EMBL/GenBank/DDBJ whole genome shotgun (WGS) entry which is preliminary data.</text>
</comment>
<dbReference type="Pfam" id="PF03725">
    <property type="entry name" value="RNase_PH_C"/>
    <property type="match status" value="1"/>
</dbReference>
<dbReference type="GO" id="GO:0009022">
    <property type="term" value="F:tRNA nucleotidyltransferase activity"/>
    <property type="evidence" value="ECO:0007669"/>
    <property type="project" value="UniProtKB-UniRule"/>
</dbReference>
<dbReference type="EC" id="2.7.7.56" evidence="7"/>
<protein>
    <recommendedName>
        <fullName evidence="7">Ribonuclease PH</fullName>
        <shortName evidence="7">RNase PH</shortName>
        <ecNumber evidence="7">2.7.7.56</ecNumber>
    </recommendedName>
    <alternativeName>
        <fullName evidence="7">tRNA nucleotidyltransferase</fullName>
    </alternativeName>
</protein>
<dbReference type="InterPro" id="IPR027408">
    <property type="entry name" value="PNPase/RNase_PH_dom_sf"/>
</dbReference>
<dbReference type="GO" id="GO:0008033">
    <property type="term" value="P:tRNA processing"/>
    <property type="evidence" value="ECO:0007669"/>
    <property type="project" value="UniProtKB-UniRule"/>
</dbReference>
<dbReference type="PANTHER" id="PTHR11953:SF0">
    <property type="entry name" value="EXOSOME COMPLEX COMPONENT RRP41"/>
    <property type="match status" value="1"/>
</dbReference>
<feature type="binding site" evidence="7">
    <location>
        <position position="86"/>
    </location>
    <ligand>
        <name>phosphate</name>
        <dbReference type="ChEBI" id="CHEBI:43474"/>
        <note>substrate</note>
    </ligand>
</feature>
<keyword evidence="6" id="KW-0694">RNA-binding</keyword>
<dbReference type="InterPro" id="IPR015847">
    <property type="entry name" value="ExoRNase_PH_dom2"/>
</dbReference>
<feature type="domain" description="Exoribonuclease phosphorolytic" evidence="9">
    <location>
        <begin position="159"/>
        <end position="223"/>
    </location>
</feature>
<keyword evidence="4 7" id="KW-0819">tRNA processing</keyword>
<keyword evidence="2 7" id="KW-0698">rRNA processing</keyword>
<dbReference type="InterPro" id="IPR050080">
    <property type="entry name" value="RNase_PH"/>
</dbReference>
<dbReference type="GO" id="GO:0016075">
    <property type="term" value="P:rRNA catabolic process"/>
    <property type="evidence" value="ECO:0007669"/>
    <property type="project" value="UniProtKB-UniRule"/>
</dbReference>
<gene>
    <name evidence="7" type="primary">rph</name>
    <name evidence="10" type="ORF">CVT63_00015</name>
</gene>
<dbReference type="InterPro" id="IPR036345">
    <property type="entry name" value="ExoRNase_PH_dom2_sf"/>
</dbReference>
<dbReference type="PANTHER" id="PTHR11953">
    <property type="entry name" value="EXOSOME COMPLEX COMPONENT"/>
    <property type="match status" value="1"/>
</dbReference>
<evidence type="ECO:0000256" key="7">
    <source>
        <dbReference type="HAMAP-Rule" id="MF_00564"/>
    </source>
</evidence>
<proteinExistence type="inferred from homology"/>
<evidence type="ECO:0000256" key="1">
    <source>
        <dbReference type="ARBA" id="ARBA00006678"/>
    </source>
</evidence>
<comment type="subunit">
    <text evidence="7">Homohexameric ring arranged as a trimer of dimers.</text>
</comment>
<keyword evidence="7" id="KW-0808">Transferase</keyword>
<accession>A0A2N3G8D0</accession>
<dbReference type="AlphaFoldDB" id="A0A2N3G8D0"/>
<evidence type="ECO:0000256" key="3">
    <source>
        <dbReference type="ARBA" id="ARBA00022555"/>
    </source>
</evidence>
<evidence type="ECO:0000256" key="6">
    <source>
        <dbReference type="ARBA" id="ARBA00022884"/>
    </source>
</evidence>
<dbReference type="HAMAP" id="MF_00564">
    <property type="entry name" value="RNase_PH"/>
    <property type="match status" value="1"/>
</dbReference>
<feature type="domain" description="Exoribonuclease phosphorolytic" evidence="8">
    <location>
        <begin position="10"/>
        <end position="140"/>
    </location>
</feature>
<dbReference type="GO" id="GO:0000175">
    <property type="term" value="F:3'-5'-RNA exonuclease activity"/>
    <property type="evidence" value="ECO:0007669"/>
    <property type="project" value="UniProtKB-UniRule"/>
</dbReference>
<evidence type="ECO:0000313" key="11">
    <source>
        <dbReference type="Proteomes" id="UP000233654"/>
    </source>
</evidence>
<name>A0A2N3G8D0_9ACTN</name>
<evidence type="ECO:0000259" key="9">
    <source>
        <dbReference type="Pfam" id="PF03725"/>
    </source>
</evidence>
<organism evidence="10 11">
    <name type="scientific">Candidatus Anoxymicrobium japonicum</name>
    <dbReference type="NCBI Taxonomy" id="2013648"/>
    <lineage>
        <taxon>Bacteria</taxon>
        <taxon>Bacillati</taxon>
        <taxon>Actinomycetota</taxon>
        <taxon>Candidatus Geothermincolia</taxon>
        <taxon>Candidatus Geothermincolales</taxon>
        <taxon>Candidatus Anoxymicrobiaceae</taxon>
        <taxon>Candidatus Anoxymicrobium</taxon>
    </lineage>
</organism>
<dbReference type="Proteomes" id="UP000233654">
    <property type="component" value="Unassembled WGS sequence"/>
</dbReference>
<dbReference type="Gene3D" id="3.30.230.70">
    <property type="entry name" value="GHMP Kinase, N-terminal domain"/>
    <property type="match status" value="1"/>
</dbReference>
<dbReference type="EMBL" id="PHEX01000001">
    <property type="protein sequence ID" value="PKQ28970.1"/>
    <property type="molecule type" value="Genomic_DNA"/>
</dbReference>
<dbReference type="SUPFAM" id="SSF55666">
    <property type="entry name" value="Ribonuclease PH domain 2-like"/>
    <property type="match status" value="1"/>
</dbReference>
<comment type="function">
    <text evidence="7">Phosphorolytic 3'-5' exoribonuclease that plays an important role in tRNA 3'-end maturation. Removes nucleotide residues following the 3'-CCA terminus of tRNAs; can also add nucleotides to the ends of RNA molecules by using nucleoside diphosphates as substrates, but this may not be physiologically important. Probably plays a role in initiation of 16S rRNA degradation (leading to ribosome degradation) during starvation.</text>
</comment>
<reference evidence="10 11" key="1">
    <citation type="journal article" date="2017" name="ISME J.">
        <title>Potential for microbial H2 and metal transformations associated with novel bacteria and archaea in deep terrestrial subsurface sediments.</title>
        <authorList>
            <person name="Hernsdorf A.W."/>
            <person name="Amano Y."/>
            <person name="Miyakawa K."/>
            <person name="Ise K."/>
            <person name="Suzuki Y."/>
            <person name="Anantharaman K."/>
            <person name="Probst A."/>
            <person name="Burstein D."/>
            <person name="Thomas B.C."/>
            <person name="Banfield J.F."/>
        </authorList>
    </citation>
    <scope>NUCLEOTIDE SEQUENCE [LARGE SCALE GENOMIC DNA]</scope>
    <source>
        <strain evidence="10">HGW-Actinobacteria-3</strain>
    </source>
</reference>
<evidence type="ECO:0000259" key="8">
    <source>
        <dbReference type="Pfam" id="PF01138"/>
    </source>
</evidence>
<dbReference type="InterPro" id="IPR001247">
    <property type="entry name" value="ExoRNase_PH_dom1"/>
</dbReference>
<sequence>MRTDGRTPDQMRPVKITRDYIPHAEGSVLIELGRTRVICTVTYEGKAPRFLAGTQRGWVTAEYSMLPRSTGIRSKREATSGRQGGRTMEIQRLIGRSLRAVTDASVFPDSTFWVDCDVIEADGGTRTAAITGAYVALRDAFDTMVDEGVIAKSGVIGNIAAISIGVVAGAPCLDLCFEEDVHADVDLNLVATERGEIIEIQGTSERRPLARADLDTILDLGLSGVRELIAYQDIVLSEKRPGV</sequence>
<dbReference type="InterPro" id="IPR020568">
    <property type="entry name" value="Ribosomal_Su5_D2-typ_SF"/>
</dbReference>
<evidence type="ECO:0000256" key="5">
    <source>
        <dbReference type="ARBA" id="ARBA00022695"/>
    </source>
</evidence>
<evidence type="ECO:0000256" key="2">
    <source>
        <dbReference type="ARBA" id="ARBA00022552"/>
    </source>
</evidence>
<dbReference type="InterPro" id="IPR002381">
    <property type="entry name" value="RNase_PH_bac-type"/>
</dbReference>
<dbReference type="GO" id="GO:0000049">
    <property type="term" value="F:tRNA binding"/>
    <property type="evidence" value="ECO:0007669"/>
    <property type="project" value="UniProtKB-UniRule"/>
</dbReference>
<feature type="binding site" evidence="7">
    <location>
        <begin position="124"/>
        <end position="126"/>
    </location>
    <ligand>
        <name>phosphate</name>
        <dbReference type="ChEBI" id="CHEBI:43474"/>
        <note>substrate</note>
    </ligand>
</feature>
<evidence type="ECO:0000256" key="4">
    <source>
        <dbReference type="ARBA" id="ARBA00022694"/>
    </source>
</evidence>
<comment type="similarity">
    <text evidence="1 7">Belongs to the RNase PH family.</text>
</comment>
<keyword evidence="3 7" id="KW-0820">tRNA-binding</keyword>
<comment type="catalytic activity">
    <reaction evidence="7">
        <text>tRNA(n+1) + phosphate = tRNA(n) + a ribonucleoside 5'-diphosphate</text>
        <dbReference type="Rhea" id="RHEA:10628"/>
        <dbReference type="Rhea" id="RHEA-COMP:17343"/>
        <dbReference type="Rhea" id="RHEA-COMP:17344"/>
        <dbReference type="ChEBI" id="CHEBI:43474"/>
        <dbReference type="ChEBI" id="CHEBI:57930"/>
        <dbReference type="ChEBI" id="CHEBI:173114"/>
        <dbReference type="EC" id="2.7.7.56"/>
    </reaction>
</comment>